<proteinExistence type="predicted"/>
<dbReference type="Gramene" id="OGLUM08G10060.1">
    <property type="protein sequence ID" value="OGLUM08G10060.1"/>
    <property type="gene ID" value="OGLUM08G10060"/>
</dbReference>
<sequence>MSRVHQGMVSPPEKKLPTDSTSFPILASIGEGAGDPIWRRERRASTHGGGGGGQQRRMRNQWVGWED</sequence>
<organism evidence="2">
    <name type="scientific">Oryza glumipatula</name>
    <dbReference type="NCBI Taxonomy" id="40148"/>
    <lineage>
        <taxon>Eukaryota</taxon>
        <taxon>Viridiplantae</taxon>
        <taxon>Streptophyta</taxon>
        <taxon>Embryophyta</taxon>
        <taxon>Tracheophyta</taxon>
        <taxon>Spermatophyta</taxon>
        <taxon>Magnoliopsida</taxon>
        <taxon>Liliopsida</taxon>
        <taxon>Poales</taxon>
        <taxon>Poaceae</taxon>
        <taxon>BOP clade</taxon>
        <taxon>Oryzoideae</taxon>
        <taxon>Oryzeae</taxon>
        <taxon>Oryzinae</taxon>
        <taxon>Oryza</taxon>
    </lineage>
</organism>
<name>A0A0E0ATF1_9ORYZ</name>
<evidence type="ECO:0000256" key="1">
    <source>
        <dbReference type="SAM" id="MobiDB-lite"/>
    </source>
</evidence>
<feature type="region of interest" description="Disordered" evidence="1">
    <location>
        <begin position="1"/>
        <end position="67"/>
    </location>
</feature>
<reference evidence="2" key="1">
    <citation type="submission" date="2015-04" db="UniProtKB">
        <authorList>
            <consortium name="EnsemblPlants"/>
        </authorList>
    </citation>
    <scope>IDENTIFICATION</scope>
</reference>
<evidence type="ECO:0000313" key="2">
    <source>
        <dbReference type="EnsemblPlants" id="OGLUM08G10060.1"/>
    </source>
</evidence>
<dbReference type="HOGENOM" id="CLU_2816610_0_0_1"/>
<dbReference type="Proteomes" id="UP000026961">
    <property type="component" value="Chromosome 8"/>
</dbReference>
<dbReference type="AlphaFoldDB" id="A0A0E0ATF1"/>
<accession>A0A0E0ATF1</accession>
<evidence type="ECO:0000313" key="3">
    <source>
        <dbReference type="Proteomes" id="UP000026961"/>
    </source>
</evidence>
<dbReference type="EnsemblPlants" id="OGLUM08G10060.1">
    <property type="protein sequence ID" value="OGLUM08G10060.1"/>
    <property type="gene ID" value="OGLUM08G10060"/>
</dbReference>
<reference evidence="2" key="2">
    <citation type="submission" date="2018-05" db="EMBL/GenBank/DDBJ databases">
        <title>OgluRS3 (Oryza glumaepatula Reference Sequence Version 3).</title>
        <authorList>
            <person name="Zhang J."/>
            <person name="Kudrna D."/>
            <person name="Lee S."/>
            <person name="Talag J."/>
            <person name="Welchert J."/>
            <person name="Wing R.A."/>
        </authorList>
    </citation>
    <scope>NUCLEOTIDE SEQUENCE [LARGE SCALE GENOMIC DNA]</scope>
</reference>
<keyword evidence="3" id="KW-1185">Reference proteome</keyword>
<protein>
    <submittedName>
        <fullName evidence="2">Uncharacterized protein</fullName>
    </submittedName>
</protein>